<gene>
    <name evidence="1" type="ORF">SHERM_00269</name>
</gene>
<reference evidence="1" key="1">
    <citation type="submission" date="2019-12" db="EMBL/GenBank/DDBJ databases">
        <authorList>
            <person name="Scholes J."/>
        </authorList>
    </citation>
    <scope>NUCLEOTIDE SEQUENCE</scope>
</reference>
<evidence type="ECO:0000313" key="1">
    <source>
        <dbReference type="EMBL" id="CAA0837875.1"/>
    </source>
</evidence>
<evidence type="ECO:0000313" key="2">
    <source>
        <dbReference type="Proteomes" id="UP001153555"/>
    </source>
</evidence>
<dbReference type="AlphaFoldDB" id="A0A9N7NRW6"/>
<comment type="caution">
    <text evidence="1">The sequence shown here is derived from an EMBL/GenBank/DDBJ whole genome shotgun (WGS) entry which is preliminary data.</text>
</comment>
<protein>
    <submittedName>
        <fullName evidence="1">Uncharacterized protein</fullName>
    </submittedName>
</protein>
<sequence length="262" mass="29566">MYTAVDIVSLRRSVRQEAALSPIFDLQLEPLPPLAAGDYVVQGVNVDLGVENDGFTVSGIDVDPLPVGVVPTNQQVAAEDRRRRKLVKMVPDMNELDAAERELRYHEVLNRANPMPPLHPALLLMLQNIQESQNLANLRMETLLRVMSARTRNQRIKEEEMDELYRPLPKLMVGHPYAAVLPVQGVNIAVGGYQVGDLPPDGLVPTNNEGYIQASHLNLPDLRRKLRAIYWFYHDESLFIPHNAPLRMCHQGLVALKRFHLP</sequence>
<dbReference type="EMBL" id="CACSLK010030614">
    <property type="protein sequence ID" value="CAA0837875.1"/>
    <property type="molecule type" value="Genomic_DNA"/>
</dbReference>
<accession>A0A9N7NRW6</accession>
<dbReference type="Proteomes" id="UP001153555">
    <property type="component" value="Unassembled WGS sequence"/>
</dbReference>
<organism evidence="1 2">
    <name type="scientific">Striga hermonthica</name>
    <name type="common">Purple witchweed</name>
    <name type="synonym">Buchnera hermonthica</name>
    <dbReference type="NCBI Taxonomy" id="68872"/>
    <lineage>
        <taxon>Eukaryota</taxon>
        <taxon>Viridiplantae</taxon>
        <taxon>Streptophyta</taxon>
        <taxon>Embryophyta</taxon>
        <taxon>Tracheophyta</taxon>
        <taxon>Spermatophyta</taxon>
        <taxon>Magnoliopsida</taxon>
        <taxon>eudicotyledons</taxon>
        <taxon>Gunneridae</taxon>
        <taxon>Pentapetalae</taxon>
        <taxon>asterids</taxon>
        <taxon>lamiids</taxon>
        <taxon>Lamiales</taxon>
        <taxon>Orobanchaceae</taxon>
        <taxon>Buchnereae</taxon>
        <taxon>Striga</taxon>
    </lineage>
</organism>
<name>A0A9N7NRW6_STRHE</name>
<dbReference type="OrthoDB" id="921182at2759"/>
<proteinExistence type="predicted"/>
<keyword evidence="2" id="KW-1185">Reference proteome</keyword>